<dbReference type="PANTHER" id="PTHR44591">
    <property type="entry name" value="STRESS RESPONSE REGULATOR PROTEIN 1"/>
    <property type="match status" value="1"/>
</dbReference>
<proteinExistence type="predicted"/>
<feature type="region of interest" description="Disordered" evidence="3">
    <location>
        <begin position="315"/>
        <end position="338"/>
    </location>
</feature>
<dbReference type="GO" id="GO:0000160">
    <property type="term" value="P:phosphorelay signal transduction system"/>
    <property type="evidence" value="ECO:0007669"/>
    <property type="project" value="InterPro"/>
</dbReference>
<keyword evidence="1 2" id="KW-0597">Phosphoprotein</keyword>
<feature type="domain" description="Response regulatory" evidence="4">
    <location>
        <begin position="7"/>
        <end position="126"/>
    </location>
</feature>
<dbReference type="InterPro" id="IPR043128">
    <property type="entry name" value="Rev_trsase/Diguanyl_cyclase"/>
</dbReference>
<name>A0A4R3I9P6_9GAMM</name>
<dbReference type="Gene3D" id="3.30.70.270">
    <property type="match status" value="1"/>
</dbReference>
<dbReference type="PROSITE" id="PS50887">
    <property type="entry name" value="GGDEF"/>
    <property type="match status" value="1"/>
</dbReference>
<dbReference type="Pfam" id="PF00072">
    <property type="entry name" value="Response_reg"/>
    <property type="match status" value="1"/>
</dbReference>
<evidence type="ECO:0000259" key="4">
    <source>
        <dbReference type="PROSITE" id="PS50110"/>
    </source>
</evidence>
<dbReference type="CDD" id="cd00156">
    <property type="entry name" value="REC"/>
    <property type="match status" value="1"/>
</dbReference>
<evidence type="ECO:0000313" key="6">
    <source>
        <dbReference type="EMBL" id="TCS42083.1"/>
    </source>
</evidence>
<feature type="compositionally biased region" description="Acidic residues" evidence="3">
    <location>
        <begin position="319"/>
        <end position="338"/>
    </location>
</feature>
<feature type="domain" description="GGDEF" evidence="5">
    <location>
        <begin position="183"/>
        <end position="318"/>
    </location>
</feature>
<comment type="caution">
    <text evidence="6">The sequence shown here is derived from an EMBL/GenBank/DDBJ whole genome shotgun (WGS) entry which is preliminary data.</text>
</comment>
<dbReference type="PROSITE" id="PS50861">
    <property type="entry name" value="AA_TRNA_LIGASE_II_GLYAB"/>
    <property type="match status" value="1"/>
</dbReference>
<dbReference type="InterPro" id="IPR050595">
    <property type="entry name" value="Bact_response_regulator"/>
</dbReference>
<gene>
    <name evidence="6" type="ORF">BCF53_104188</name>
</gene>
<dbReference type="SUPFAM" id="SSF52172">
    <property type="entry name" value="CheY-like"/>
    <property type="match status" value="1"/>
</dbReference>
<evidence type="ECO:0000256" key="3">
    <source>
        <dbReference type="SAM" id="MobiDB-lite"/>
    </source>
</evidence>
<dbReference type="GO" id="GO:0004820">
    <property type="term" value="F:glycine-tRNA ligase activity"/>
    <property type="evidence" value="ECO:0007669"/>
    <property type="project" value="InterPro"/>
</dbReference>
<feature type="modified residue" description="4-aspartylphosphate" evidence="2">
    <location>
        <position position="57"/>
    </location>
</feature>
<accession>A0A4R3I9P6</accession>
<keyword evidence="7" id="KW-1185">Reference proteome</keyword>
<dbReference type="InterPro" id="IPR029787">
    <property type="entry name" value="Nucleotide_cyclase"/>
</dbReference>
<organism evidence="6 7">
    <name type="scientific">Reinekea marinisedimentorum</name>
    <dbReference type="NCBI Taxonomy" id="230495"/>
    <lineage>
        <taxon>Bacteria</taxon>
        <taxon>Pseudomonadati</taxon>
        <taxon>Pseudomonadota</taxon>
        <taxon>Gammaproteobacteria</taxon>
        <taxon>Oceanospirillales</taxon>
        <taxon>Saccharospirillaceae</taxon>
        <taxon>Reinekea</taxon>
    </lineage>
</organism>
<dbReference type="EMBL" id="SLZR01000004">
    <property type="protein sequence ID" value="TCS42083.1"/>
    <property type="molecule type" value="Genomic_DNA"/>
</dbReference>
<dbReference type="RefSeq" id="WP_132700889.1">
    <property type="nucleotide sequence ID" value="NZ_SLZR01000004.1"/>
</dbReference>
<dbReference type="AlphaFoldDB" id="A0A4R3I9P6"/>
<dbReference type="Proteomes" id="UP000295793">
    <property type="component" value="Unassembled WGS sequence"/>
</dbReference>
<dbReference type="Gene3D" id="3.40.50.2300">
    <property type="match status" value="1"/>
</dbReference>
<sequence length="338" mass="38297">MQPTTCSIMIVDDTKFSSAVVNKMLRNEGFSDIRIAETAIDALTMLKERNADILLADWLMPGMDGLALTQLVRELNRRQNKFTYVVLLTAKEGNEDLKEAFAKGVDDFVGKTTLKSHLLPRVHAAQRISRFQNSLLRRELKLKEQFRTLSLINRVDPPTNVGNLQFLEQQLGRYLEQHKGRNGHIGLLLCRIDNLQSYREQHGDRFRNQILKQACERLKATARPLDDVARVNENTLALVLYGQEASFITHTLIRRVQDSLFTRAYSTSVGFTSLTGTLQYDIIDANGKTPQTAVEVITGALDRLNTLEKGQSIHFWEQPSEDPAESDDPDDLPEMGQQ</sequence>
<dbReference type="SMART" id="SM00267">
    <property type="entry name" value="GGDEF"/>
    <property type="match status" value="1"/>
</dbReference>
<dbReference type="PROSITE" id="PS50110">
    <property type="entry name" value="RESPONSE_REGULATORY"/>
    <property type="match status" value="1"/>
</dbReference>
<evidence type="ECO:0000259" key="5">
    <source>
        <dbReference type="PROSITE" id="PS50887"/>
    </source>
</evidence>
<dbReference type="OrthoDB" id="9800897at2"/>
<dbReference type="Pfam" id="PF00990">
    <property type="entry name" value="GGDEF"/>
    <property type="match status" value="1"/>
</dbReference>
<dbReference type="GO" id="GO:0006426">
    <property type="term" value="P:glycyl-tRNA aminoacylation"/>
    <property type="evidence" value="ECO:0007669"/>
    <property type="project" value="InterPro"/>
</dbReference>
<dbReference type="GO" id="GO:0005737">
    <property type="term" value="C:cytoplasm"/>
    <property type="evidence" value="ECO:0007669"/>
    <property type="project" value="InterPro"/>
</dbReference>
<dbReference type="InterPro" id="IPR001789">
    <property type="entry name" value="Sig_transdc_resp-reg_receiver"/>
</dbReference>
<dbReference type="InterPro" id="IPR011006">
    <property type="entry name" value="CheY-like_superfamily"/>
</dbReference>
<dbReference type="SUPFAM" id="SSF55073">
    <property type="entry name" value="Nucleotide cyclase"/>
    <property type="match status" value="1"/>
</dbReference>
<dbReference type="GO" id="GO:0005524">
    <property type="term" value="F:ATP binding"/>
    <property type="evidence" value="ECO:0007669"/>
    <property type="project" value="InterPro"/>
</dbReference>
<protein>
    <submittedName>
        <fullName evidence="6">Diguanylate cyclase with GGDEF domain</fullName>
    </submittedName>
</protein>
<evidence type="ECO:0000256" key="1">
    <source>
        <dbReference type="ARBA" id="ARBA00022553"/>
    </source>
</evidence>
<reference evidence="6 7" key="1">
    <citation type="submission" date="2019-03" db="EMBL/GenBank/DDBJ databases">
        <title>Genomic Encyclopedia of Archaeal and Bacterial Type Strains, Phase II (KMG-II): from individual species to whole genera.</title>
        <authorList>
            <person name="Goeker M."/>
        </authorList>
    </citation>
    <scope>NUCLEOTIDE SEQUENCE [LARGE SCALE GENOMIC DNA]</scope>
    <source>
        <strain evidence="6 7">DSM 15388</strain>
    </source>
</reference>
<dbReference type="InterPro" id="IPR000160">
    <property type="entry name" value="GGDEF_dom"/>
</dbReference>
<evidence type="ECO:0000256" key="2">
    <source>
        <dbReference type="PROSITE-ProRule" id="PRU00169"/>
    </source>
</evidence>
<dbReference type="InterPro" id="IPR006194">
    <property type="entry name" value="Gly-tRNA-synth_heterodimer"/>
</dbReference>
<dbReference type="SMART" id="SM00448">
    <property type="entry name" value="REC"/>
    <property type="match status" value="1"/>
</dbReference>
<evidence type="ECO:0000313" key="7">
    <source>
        <dbReference type="Proteomes" id="UP000295793"/>
    </source>
</evidence>
<dbReference type="PANTHER" id="PTHR44591:SF3">
    <property type="entry name" value="RESPONSE REGULATORY DOMAIN-CONTAINING PROTEIN"/>
    <property type="match status" value="1"/>
</dbReference>